<evidence type="ECO:0000256" key="6">
    <source>
        <dbReference type="SAM" id="Coils"/>
    </source>
</evidence>
<feature type="domain" description="Disease resistance R13L4/SHOC-2-like LRR" evidence="9">
    <location>
        <begin position="532"/>
        <end position="663"/>
    </location>
</feature>
<dbReference type="Pfam" id="PF00931">
    <property type="entry name" value="NB-ARC"/>
    <property type="match status" value="2"/>
</dbReference>
<dbReference type="InterPro" id="IPR036388">
    <property type="entry name" value="WH-like_DNA-bd_sf"/>
</dbReference>
<dbReference type="InterPro" id="IPR002182">
    <property type="entry name" value="NB-ARC"/>
</dbReference>
<reference evidence="10" key="1">
    <citation type="journal article" date="2019" name="Sci. Rep.">
        <title>Draft genome of Tanacetum cinerariifolium, the natural source of mosquito coil.</title>
        <authorList>
            <person name="Yamashiro T."/>
            <person name="Shiraishi A."/>
            <person name="Satake H."/>
            <person name="Nakayama K."/>
        </authorList>
    </citation>
    <scope>NUCLEOTIDE SEQUENCE</scope>
</reference>
<dbReference type="Gene3D" id="1.10.10.10">
    <property type="entry name" value="Winged helix-like DNA-binding domain superfamily/Winged helix DNA-binding domain"/>
    <property type="match status" value="1"/>
</dbReference>
<name>A0A6L2KJI9_TANCI</name>
<feature type="domain" description="Disease resistance protein At4g27190-like leucine-rich repeats" evidence="8">
    <location>
        <begin position="731"/>
        <end position="855"/>
    </location>
</feature>
<comment type="similarity">
    <text evidence="1">Belongs to the disease resistance NB-LRR family.</text>
</comment>
<accession>A0A6L2KJI9</accession>
<keyword evidence="4" id="KW-0611">Plant defense</keyword>
<dbReference type="GO" id="GO:0006952">
    <property type="term" value="P:defense response"/>
    <property type="evidence" value="ECO:0007669"/>
    <property type="project" value="UniProtKB-KW"/>
</dbReference>
<dbReference type="InterPro" id="IPR057135">
    <property type="entry name" value="At4g27190-like_LRR"/>
</dbReference>
<evidence type="ECO:0000256" key="1">
    <source>
        <dbReference type="ARBA" id="ARBA00008894"/>
    </source>
</evidence>
<feature type="domain" description="NB-ARC" evidence="7">
    <location>
        <begin position="227"/>
        <end position="302"/>
    </location>
</feature>
<dbReference type="Gene3D" id="3.40.50.300">
    <property type="entry name" value="P-loop containing nucleotide triphosphate hydrolases"/>
    <property type="match status" value="1"/>
</dbReference>
<dbReference type="SUPFAM" id="SSF52540">
    <property type="entry name" value="P-loop containing nucleoside triphosphate hydrolases"/>
    <property type="match status" value="1"/>
</dbReference>
<dbReference type="GO" id="GO:0043531">
    <property type="term" value="F:ADP binding"/>
    <property type="evidence" value="ECO:0007669"/>
    <property type="project" value="InterPro"/>
</dbReference>
<evidence type="ECO:0000256" key="3">
    <source>
        <dbReference type="ARBA" id="ARBA00022737"/>
    </source>
</evidence>
<evidence type="ECO:0000256" key="4">
    <source>
        <dbReference type="ARBA" id="ARBA00022821"/>
    </source>
</evidence>
<dbReference type="InterPro" id="IPR032675">
    <property type="entry name" value="LRR_dom_sf"/>
</dbReference>
<evidence type="ECO:0000259" key="7">
    <source>
        <dbReference type="Pfam" id="PF00931"/>
    </source>
</evidence>
<evidence type="ECO:0000313" key="10">
    <source>
        <dbReference type="EMBL" id="GEU49651.1"/>
    </source>
</evidence>
<evidence type="ECO:0000256" key="5">
    <source>
        <dbReference type="ARBA" id="ARBA00022840"/>
    </source>
</evidence>
<feature type="domain" description="NB-ARC" evidence="7">
    <location>
        <begin position="166"/>
        <end position="221"/>
    </location>
</feature>
<dbReference type="Gene3D" id="3.80.10.10">
    <property type="entry name" value="Ribonuclease Inhibitor"/>
    <property type="match status" value="1"/>
</dbReference>
<dbReference type="PANTHER" id="PTHR33463">
    <property type="entry name" value="NB-ARC DOMAIN-CONTAINING PROTEIN-RELATED"/>
    <property type="match status" value="1"/>
</dbReference>
<dbReference type="AlphaFoldDB" id="A0A6L2KJI9"/>
<dbReference type="EMBL" id="BKCJ010002595">
    <property type="protein sequence ID" value="GEU49651.1"/>
    <property type="molecule type" value="Genomic_DNA"/>
</dbReference>
<comment type="caution">
    <text evidence="10">The sequence shown here is derived from an EMBL/GenBank/DDBJ whole genome shotgun (WGS) entry which is preliminary data.</text>
</comment>
<dbReference type="PANTHER" id="PTHR33463:SF198">
    <property type="entry name" value="RPP4C3"/>
    <property type="match status" value="1"/>
</dbReference>
<protein>
    <submittedName>
        <fullName evidence="10">NB-ARC domains-containing protein</fullName>
    </submittedName>
</protein>
<sequence length="954" mass="108510">MAIITSVAEIVVVSLVDVATRKISNIWNYTENVEKLKNETEKLKIMRGAVQQQIDSATLKADSLLNGVQEWVDKVDTDITKAEEFLGKANLSCFGMCCSNWCTLFHYGKTATEMYTSLMEHQVNGKGYESCVSVPTLAPGRFDVYENKNLDDIFTQNSCLEDIMTAIEDESKQIIGIYGIGGVGKTTLAMEASARVKHLFAEVAFTSVSQTINAEKIQKDLEVARKRIVKGEKVLVILDDVWEKLDLQELCIPWGTNYKNCKILLTSRSEDVCEKMNAHSICVNVLQENEAWILFKRMVGEQVDVDADLKRIAVKVAEECGGLPLFLNAVGNALKTKSIEEWDKALTRLQEHSPARIDREIGKAFTRLKLSYDFLEDDEAQSCFLLCGLFREDEEIDLEYLVYLAVGLGKFHGLKSIEDARQRVQDAVKILTSSGLLLNGYKGYIKLHDVVRDVVLLIASEGNNNFLVKAGKGLTEWLPRDNELECYTGISLTYNKICKLPNYELRLPHLETFLIYRKNELPMFSDELIKGMKEVRVFDMSCCKDQPLPQSFKFLTKLRMLDLHGNKSLHDISILGEMKELEILIVRDTGIKEIPQEIGQLVNLRRLDARNCKKLSHVVPGVISKLWRLEELCIGFMWVREGVCDRIVEVINLLNLTYLALRVARYDVIPEGFNPRNLNGFVIQVGGDFEYYFDANIKRRHLAITAVYVEIPFLKLLKQLIETSHSTDLNSITNLNNILPQLYHEGFNELEQILLDNCPNVSCLVDAANWDEWHTMNSSKHVGEGNIMEKFFEKLKHLDLNMLHCMEVLWKCPDQYVSLSNLVTLQICSCGKLVKVFPMSVAQGLVNLQNLDIQSNRSLKEVIWDGDEETEYIAFRSLSWITLWDLKRLERFYSGYSTIKYPSLVDVDIFRCKSLEMWGPGIHETPKLKFLGNVPLDGPESINDAVAQSYGGRV</sequence>
<proteinExistence type="inferred from homology"/>
<dbReference type="InterPro" id="IPR042197">
    <property type="entry name" value="Apaf_helical"/>
</dbReference>
<dbReference type="Gene3D" id="1.10.8.430">
    <property type="entry name" value="Helical domain of apoptotic protease-activating factors"/>
    <property type="match status" value="1"/>
</dbReference>
<dbReference type="PRINTS" id="PR00364">
    <property type="entry name" value="DISEASERSIST"/>
</dbReference>
<dbReference type="Pfam" id="PF23598">
    <property type="entry name" value="LRR_14"/>
    <property type="match status" value="1"/>
</dbReference>
<keyword evidence="3" id="KW-0677">Repeat</keyword>
<evidence type="ECO:0000259" key="8">
    <source>
        <dbReference type="Pfam" id="PF23247"/>
    </source>
</evidence>
<dbReference type="InterPro" id="IPR027417">
    <property type="entry name" value="P-loop_NTPase"/>
</dbReference>
<keyword evidence="6" id="KW-0175">Coiled coil</keyword>
<dbReference type="InterPro" id="IPR055414">
    <property type="entry name" value="LRR_R13L4/SHOC2-like"/>
</dbReference>
<evidence type="ECO:0000259" key="9">
    <source>
        <dbReference type="Pfam" id="PF23598"/>
    </source>
</evidence>
<dbReference type="SUPFAM" id="SSF52058">
    <property type="entry name" value="L domain-like"/>
    <property type="match status" value="1"/>
</dbReference>
<keyword evidence="5" id="KW-0067">ATP-binding</keyword>
<feature type="coiled-coil region" evidence="6">
    <location>
        <begin position="26"/>
        <end position="53"/>
    </location>
</feature>
<keyword evidence="2" id="KW-0433">Leucine-rich repeat</keyword>
<keyword evidence="5" id="KW-0547">Nucleotide-binding</keyword>
<organism evidence="10">
    <name type="scientific">Tanacetum cinerariifolium</name>
    <name type="common">Dalmatian daisy</name>
    <name type="synonym">Chrysanthemum cinerariifolium</name>
    <dbReference type="NCBI Taxonomy" id="118510"/>
    <lineage>
        <taxon>Eukaryota</taxon>
        <taxon>Viridiplantae</taxon>
        <taxon>Streptophyta</taxon>
        <taxon>Embryophyta</taxon>
        <taxon>Tracheophyta</taxon>
        <taxon>Spermatophyta</taxon>
        <taxon>Magnoliopsida</taxon>
        <taxon>eudicotyledons</taxon>
        <taxon>Gunneridae</taxon>
        <taxon>Pentapetalae</taxon>
        <taxon>asterids</taxon>
        <taxon>campanulids</taxon>
        <taxon>Asterales</taxon>
        <taxon>Asteraceae</taxon>
        <taxon>Asteroideae</taxon>
        <taxon>Anthemideae</taxon>
        <taxon>Anthemidinae</taxon>
        <taxon>Tanacetum</taxon>
    </lineage>
</organism>
<dbReference type="InterPro" id="IPR050905">
    <property type="entry name" value="Plant_NBS-LRR"/>
</dbReference>
<dbReference type="Pfam" id="PF23247">
    <property type="entry name" value="LRR_RPS2"/>
    <property type="match status" value="1"/>
</dbReference>
<gene>
    <name evidence="10" type="ORF">Tci_021629</name>
</gene>
<dbReference type="GO" id="GO:0005524">
    <property type="term" value="F:ATP binding"/>
    <property type="evidence" value="ECO:0007669"/>
    <property type="project" value="UniProtKB-KW"/>
</dbReference>
<evidence type="ECO:0000256" key="2">
    <source>
        <dbReference type="ARBA" id="ARBA00022614"/>
    </source>
</evidence>